<evidence type="ECO:0000313" key="2">
    <source>
        <dbReference type="Proteomes" id="UP000279721"/>
    </source>
</evidence>
<keyword evidence="2" id="KW-1185">Reference proteome</keyword>
<dbReference type="EMBL" id="MK105855">
    <property type="protein sequence ID" value="AZF88695.1"/>
    <property type="molecule type" value="Genomic_DNA"/>
</dbReference>
<dbReference type="RefSeq" id="YP_009816928.1">
    <property type="nucleotide sequence ID" value="NC_048112.1"/>
</dbReference>
<organism evidence="1 2">
    <name type="scientific">Escherichia phage Skarpretter</name>
    <dbReference type="NCBI Taxonomy" id="2488654"/>
    <lineage>
        <taxon>Viruses</taxon>
        <taxon>Duplodnaviria</taxon>
        <taxon>Heunggongvirae</taxon>
        <taxon>Uroviricota</taxon>
        <taxon>Caudoviricetes</taxon>
        <taxon>Skarprettervirus</taxon>
        <taxon>Skarprettervirus skarpretter</taxon>
    </lineage>
</organism>
<evidence type="ECO:0000313" key="1">
    <source>
        <dbReference type="EMBL" id="AZF88695.1"/>
    </source>
</evidence>
<accession>A0A3G8F318</accession>
<name>A0A3G8F318_9CAUD</name>
<sequence>MPNGKQYTAAEDQALISNAALPKEERLTAKQLAHKLGRPLNSIQNRGRYLGLDMKAARSFEYWKSTEDQALIELANEGVTTKEIAARLERPLASVANRRVKWVKAGKITQ</sequence>
<protein>
    <submittedName>
        <fullName evidence="1">Uncharacterized protein</fullName>
    </submittedName>
</protein>
<dbReference type="Proteomes" id="UP000279721">
    <property type="component" value="Segment"/>
</dbReference>
<proteinExistence type="predicted"/>
<dbReference type="GeneID" id="55008240"/>
<reference evidence="2" key="1">
    <citation type="submission" date="2018-10" db="EMBL/GenBank/DDBJ databases">
        <authorList>
            <person name="Olsen N.S."/>
            <person name="Kot W."/>
            <person name="Hansen L.H."/>
        </authorList>
    </citation>
    <scope>NUCLEOTIDE SEQUENCE [LARGE SCALE GENOMIC DNA]</scope>
</reference>
<dbReference type="KEGG" id="vg:55008240"/>